<protein>
    <submittedName>
        <fullName evidence="2">Uncharacterized protein</fullName>
    </submittedName>
</protein>
<evidence type="ECO:0000313" key="3">
    <source>
        <dbReference type="Proteomes" id="UP001500282"/>
    </source>
</evidence>
<accession>A0ABN1WIY6</accession>
<dbReference type="Proteomes" id="UP001500282">
    <property type="component" value="Unassembled WGS sequence"/>
</dbReference>
<evidence type="ECO:0000313" key="2">
    <source>
        <dbReference type="EMBL" id="GAA1248430.1"/>
    </source>
</evidence>
<sequence>MSGRSKSVHTGPCANDTPVRMGEARPLPVEADRSFVDGFESLRGAAGLDSGVPDWPPLS</sequence>
<keyword evidence="3" id="KW-1185">Reference proteome</keyword>
<proteinExistence type="predicted"/>
<dbReference type="EMBL" id="BAAAIH010000001">
    <property type="protein sequence ID" value="GAA1248430.1"/>
    <property type="molecule type" value="Genomic_DNA"/>
</dbReference>
<organism evidence="2 3">
    <name type="scientific">Streptomyces javensis</name>
    <dbReference type="NCBI Taxonomy" id="114698"/>
    <lineage>
        <taxon>Bacteria</taxon>
        <taxon>Bacillati</taxon>
        <taxon>Actinomycetota</taxon>
        <taxon>Actinomycetes</taxon>
        <taxon>Kitasatosporales</taxon>
        <taxon>Streptomycetaceae</taxon>
        <taxon>Streptomyces</taxon>
        <taxon>Streptomyces violaceusniger group</taxon>
    </lineage>
</organism>
<reference evidence="2 3" key="1">
    <citation type="journal article" date="2019" name="Int. J. Syst. Evol. Microbiol.">
        <title>The Global Catalogue of Microorganisms (GCM) 10K type strain sequencing project: providing services to taxonomists for standard genome sequencing and annotation.</title>
        <authorList>
            <consortium name="The Broad Institute Genomics Platform"/>
            <consortium name="The Broad Institute Genome Sequencing Center for Infectious Disease"/>
            <person name="Wu L."/>
            <person name="Ma J."/>
        </authorList>
    </citation>
    <scope>NUCLEOTIDE SEQUENCE [LARGE SCALE GENOMIC DNA]</scope>
    <source>
        <strain evidence="2 3">JCM 11448</strain>
    </source>
</reference>
<name>A0ABN1WIY6_9ACTN</name>
<evidence type="ECO:0000256" key="1">
    <source>
        <dbReference type="SAM" id="MobiDB-lite"/>
    </source>
</evidence>
<gene>
    <name evidence="2" type="ORF">GCM10009579_02560</name>
</gene>
<feature type="region of interest" description="Disordered" evidence="1">
    <location>
        <begin position="1"/>
        <end position="28"/>
    </location>
</feature>
<comment type="caution">
    <text evidence="2">The sequence shown here is derived from an EMBL/GenBank/DDBJ whole genome shotgun (WGS) entry which is preliminary data.</text>
</comment>